<keyword evidence="4" id="KW-1185">Reference proteome</keyword>
<dbReference type="GO" id="GO:0045944">
    <property type="term" value="P:positive regulation of transcription by RNA polymerase II"/>
    <property type="evidence" value="ECO:0007669"/>
    <property type="project" value="TreeGrafter"/>
</dbReference>
<evidence type="ECO:0000256" key="2">
    <source>
        <dbReference type="ARBA" id="ARBA00023242"/>
    </source>
</evidence>
<dbReference type="Proteomes" id="UP001148299">
    <property type="component" value="Unassembled WGS sequence"/>
</dbReference>
<dbReference type="PANTHER" id="PTHR37534:SF44">
    <property type="entry name" value="ZN(II)2CYS6 TRANSCRIPTION FACTOR (EUROFUNG)"/>
    <property type="match status" value="1"/>
</dbReference>
<dbReference type="EMBL" id="JAPZBR010000001">
    <property type="protein sequence ID" value="KAJ5366122.1"/>
    <property type="molecule type" value="Genomic_DNA"/>
</dbReference>
<comment type="subcellular location">
    <subcellularLocation>
        <location evidence="1">Nucleus</location>
    </subcellularLocation>
</comment>
<evidence type="ECO:0008006" key="5">
    <source>
        <dbReference type="Google" id="ProtNLM"/>
    </source>
</evidence>
<evidence type="ECO:0000313" key="4">
    <source>
        <dbReference type="Proteomes" id="UP001148299"/>
    </source>
</evidence>
<dbReference type="InterPro" id="IPR021858">
    <property type="entry name" value="Fun_TF"/>
</dbReference>
<name>A0A9W9RTT6_PENBR</name>
<reference evidence="3" key="1">
    <citation type="submission" date="2022-12" db="EMBL/GenBank/DDBJ databases">
        <authorList>
            <person name="Petersen C."/>
        </authorList>
    </citation>
    <scope>NUCLEOTIDE SEQUENCE</scope>
    <source>
        <strain evidence="3">IBT 35675</strain>
    </source>
</reference>
<organism evidence="3 4">
    <name type="scientific">Penicillium brevicompactum</name>
    <dbReference type="NCBI Taxonomy" id="5074"/>
    <lineage>
        <taxon>Eukaryota</taxon>
        <taxon>Fungi</taxon>
        <taxon>Dikarya</taxon>
        <taxon>Ascomycota</taxon>
        <taxon>Pezizomycotina</taxon>
        <taxon>Eurotiomycetes</taxon>
        <taxon>Eurotiomycetidae</taxon>
        <taxon>Eurotiales</taxon>
        <taxon>Aspergillaceae</taxon>
        <taxon>Penicillium</taxon>
    </lineage>
</organism>
<dbReference type="GO" id="GO:0000976">
    <property type="term" value="F:transcription cis-regulatory region binding"/>
    <property type="evidence" value="ECO:0007669"/>
    <property type="project" value="TreeGrafter"/>
</dbReference>
<reference evidence="3" key="2">
    <citation type="journal article" date="2023" name="IMA Fungus">
        <title>Comparative genomic study of the Penicillium genus elucidates a diverse pangenome and 15 lateral gene transfer events.</title>
        <authorList>
            <person name="Petersen C."/>
            <person name="Sorensen T."/>
            <person name="Nielsen M.R."/>
            <person name="Sondergaard T.E."/>
            <person name="Sorensen J.L."/>
            <person name="Fitzpatrick D.A."/>
            <person name="Frisvad J.C."/>
            <person name="Nielsen K.L."/>
        </authorList>
    </citation>
    <scope>NUCLEOTIDE SEQUENCE</scope>
    <source>
        <strain evidence="3">IBT 35675</strain>
    </source>
</reference>
<dbReference type="Pfam" id="PF11951">
    <property type="entry name" value="Fungal_trans_2"/>
    <property type="match status" value="1"/>
</dbReference>
<dbReference type="GO" id="GO:0003700">
    <property type="term" value="F:DNA-binding transcription factor activity"/>
    <property type="evidence" value="ECO:0007669"/>
    <property type="project" value="TreeGrafter"/>
</dbReference>
<sequence length="318" mass="35253">MTSTWHDVSTLDLVHLQGARSLFRKWIFSSGTGLVRPALGHAQTMFLVGVMAFWESLASFHVNQNLATVDYLWDVWDSQSCAEIEGCRSHPLTGISTPLFIHLAQVGTLSRQMHLLDKLGHLSGTPIHEGEMYHSLLGQARNIEFSVRSFVVSSADQIQDTGDAFTPPTHLETIGKVYQLSILLEVYRLFPDLLCLDGSRPQGYFRHILVTLAINILTLLATIAHTSRTKAIQVLPLTLAGSALQADPERLVDVPLLPLTCQDPSQGIMSLSSQDTNSVGHAKQIVEGVWMRADINPQQTFVSWMDVMMEENLSTFFG</sequence>
<dbReference type="GO" id="GO:0005634">
    <property type="term" value="C:nucleus"/>
    <property type="evidence" value="ECO:0007669"/>
    <property type="project" value="UniProtKB-SubCell"/>
</dbReference>
<comment type="caution">
    <text evidence="3">The sequence shown here is derived from an EMBL/GenBank/DDBJ whole genome shotgun (WGS) entry which is preliminary data.</text>
</comment>
<keyword evidence="2" id="KW-0539">Nucleus</keyword>
<protein>
    <recommendedName>
        <fullName evidence="5">Transcription factor domain-containing protein</fullName>
    </recommendedName>
</protein>
<dbReference type="AlphaFoldDB" id="A0A9W9RTT6"/>
<gene>
    <name evidence="3" type="ORF">N7541_000063</name>
</gene>
<evidence type="ECO:0000256" key="1">
    <source>
        <dbReference type="ARBA" id="ARBA00004123"/>
    </source>
</evidence>
<accession>A0A9W9RTT6</accession>
<proteinExistence type="predicted"/>
<dbReference type="PANTHER" id="PTHR37534">
    <property type="entry name" value="TRANSCRIPTIONAL ACTIVATOR PROTEIN UGA3"/>
    <property type="match status" value="1"/>
</dbReference>
<evidence type="ECO:0000313" key="3">
    <source>
        <dbReference type="EMBL" id="KAJ5366122.1"/>
    </source>
</evidence>